<keyword evidence="1" id="KW-0812">Transmembrane</keyword>
<gene>
    <name evidence="2" type="ORF">FDP08_09675</name>
</gene>
<reference evidence="2 3" key="1">
    <citation type="submission" date="2019-05" db="EMBL/GenBank/DDBJ databases">
        <title>Marinobacter panjinensis sp. nov., a moderately halophilic bacterium isolated from sea tidal flat environment.</title>
        <authorList>
            <person name="Yang W."/>
            <person name="An M."/>
            <person name="He W."/>
            <person name="Luo X."/>
            <person name="Zhu L."/>
            <person name="Chen G."/>
            <person name="Zhang Y."/>
            <person name="Wang Y."/>
        </authorList>
    </citation>
    <scope>NUCLEOTIDE SEQUENCE [LARGE SCALE GENOMIC DNA]</scope>
    <source>
        <strain evidence="2 3">PJ-16</strain>
    </source>
</reference>
<organism evidence="2 3">
    <name type="scientific">Marinobacter panjinensis</name>
    <dbReference type="NCBI Taxonomy" id="2576384"/>
    <lineage>
        <taxon>Bacteria</taxon>
        <taxon>Pseudomonadati</taxon>
        <taxon>Pseudomonadota</taxon>
        <taxon>Gammaproteobacteria</taxon>
        <taxon>Pseudomonadales</taxon>
        <taxon>Marinobacteraceae</taxon>
        <taxon>Marinobacter</taxon>
    </lineage>
</organism>
<evidence type="ECO:0000313" key="3">
    <source>
        <dbReference type="Proteomes" id="UP000308488"/>
    </source>
</evidence>
<dbReference type="RefSeq" id="WP_137435850.1">
    <property type="nucleotide sequence ID" value="NZ_JANRHC010000006.1"/>
</dbReference>
<name>A0A4U6R3W3_9GAMM</name>
<accession>A0A4U6R3W3</accession>
<evidence type="ECO:0000256" key="1">
    <source>
        <dbReference type="SAM" id="Phobius"/>
    </source>
</evidence>
<proteinExistence type="predicted"/>
<dbReference type="Proteomes" id="UP000308488">
    <property type="component" value="Unassembled WGS sequence"/>
</dbReference>
<feature type="transmembrane region" description="Helical" evidence="1">
    <location>
        <begin position="122"/>
        <end position="140"/>
    </location>
</feature>
<keyword evidence="1" id="KW-1133">Transmembrane helix</keyword>
<dbReference type="AlphaFoldDB" id="A0A4U6R3W3"/>
<sequence>MNVAMEQTDTINLDSRSLPSFDMQRDGWDIPPRDEWRIQDKFRQTNVRAKTSTLFRRFNGHYLSVSTHRRKKELPEQVIDLTFVEPEAREVMDYRLRLWFAAFCLLTIPAAIYSLVPASALWLVAPVAIALTLMVMALRWRKHCFEFVALNSETVLFRVDALSSDEARVAAFLDALANGIRQGQEQLPEGRERIPLAVAEMRRLSERGVISKEQYETIKHKWFFR</sequence>
<comment type="caution">
    <text evidence="2">The sequence shown here is derived from an EMBL/GenBank/DDBJ whole genome shotgun (WGS) entry which is preliminary data.</text>
</comment>
<keyword evidence="1" id="KW-0472">Membrane</keyword>
<dbReference type="OrthoDB" id="6364065at2"/>
<protein>
    <submittedName>
        <fullName evidence="2">Uncharacterized protein</fullName>
    </submittedName>
</protein>
<evidence type="ECO:0000313" key="2">
    <source>
        <dbReference type="EMBL" id="TKV68340.1"/>
    </source>
</evidence>
<keyword evidence="3" id="KW-1185">Reference proteome</keyword>
<dbReference type="EMBL" id="SZYH01000001">
    <property type="protein sequence ID" value="TKV68340.1"/>
    <property type="molecule type" value="Genomic_DNA"/>
</dbReference>
<feature type="transmembrane region" description="Helical" evidence="1">
    <location>
        <begin position="98"/>
        <end position="116"/>
    </location>
</feature>